<dbReference type="InterPro" id="IPR036388">
    <property type="entry name" value="WH-like_DNA-bd_sf"/>
</dbReference>
<feature type="domain" description="HTH crp-type" evidence="3">
    <location>
        <begin position="9"/>
        <end position="55"/>
    </location>
</feature>
<dbReference type="PRINTS" id="PR00990">
    <property type="entry name" value="RIBOKINASE"/>
</dbReference>
<dbReference type="InterPro" id="IPR011611">
    <property type="entry name" value="PfkB_dom"/>
</dbReference>
<dbReference type="InterPro" id="IPR012318">
    <property type="entry name" value="HTH_CRP"/>
</dbReference>
<dbReference type="Proteomes" id="UP000315215">
    <property type="component" value="Chromosome"/>
</dbReference>
<organism evidence="4 5">
    <name type="scientific">Radiobacillus deserti</name>
    <dbReference type="NCBI Taxonomy" id="2594883"/>
    <lineage>
        <taxon>Bacteria</taxon>
        <taxon>Bacillati</taxon>
        <taxon>Bacillota</taxon>
        <taxon>Bacilli</taxon>
        <taxon>Bacillales</taxon>
        <taxon>Bacillaceae</taxon>
        <taxon>Radiobacillus</taxon>
    </lineage>
</organism>
<dbReference type="SMART" id="SM00419">
    <property type="entry name" value="HTH_CRP"/>
    <property type="match status" value="1"/>
</dbReference>
<dbReference type="SUPFAM" id="SSF53613">
    <property type="entry name" value="Ribokinase-like"/>
    <property type="match status" value="1"/>
</dbReference>
<dbReference type="GO" id="GO:0006355">
    <property type="term" value="P:regulation of DNA-templated transcription"/>
    <property type="evidence" value="ECO:0007669"/>
    <property type="project" value="InterPro"/>
</dbReference>
<dbReference type="Pfam" id="PF13412">
    <property type="entry name" value="HTH_24"/>
    <property type="match status" value="1"/>
</dbReference>
<dbReference type="OrthoDB" id="9806249at2"/>
<dbReference type="InterPro" id="IPR002139">
    <property type="entry name" value="Ribo/fructo_kinase"/>
</dbReference>
<dbReference type="GO" id="GO:0016301">
    <property type="term" value="F:kinase activity"/>
    <property type="evidence" value="ECO:0007669"/>
    <property type="project" value="UniProtKB-KW"/>
</dbReference>
<dbReference type="KEGG" id="aqt:FN924_04885"/>
<evidence type="ECO:0000256" key="1">
    <source>
        <dbReference type="ARBA" id="ARBA00022679"/>
    </source>
</evidence>
<keyword evidence="5" id="KW-1185">Reference proteome</keyword>
<keyword evidence="2" id="KW-0418">Kinase</keyword>
<dbReference type="GO" id="GO:0006796">
    <property type="term" value="P:phosphate-containing compound metabolic process"/>
    <property type="evidence" value="ECO:0007669"/>
    <property type="project" value="UniProtKB-ARBA"/>
</dbReference>
<name>A0A516KDU5_9BACI</name>
<sequence length="363" mass="39487">MSKEQQILTHIKRNPYISQQELAELVGLSRPAVANYIKSLITRGEIKGRAYILNDKKYITCIGGANIDRKAMALEQVSLHSSNPVTTSESYGGVSRNVAENLSRLGMHTRLLTTIGDDKEGQAILEKSQQDGIDIRHVWTLPTQRTGTYTALIDTDGELIVSLADMGIYDHLTPSMLEERWGQISDSQAIFVDTNISAECLSFLMEKCKAESVALYIDPVSIAKTKKLPKRLDGTELILPNREEAELLADMEIFSVQGAKIACQHILDRGAKQVIITMGADGVFYASKEESGHVPAIQTEVVDVTGAGDAFAASIIYGLSIGQNLEKACQLGVAAASLTLQTEASVALALNQDYLEQVVKESS</sequence>
<evidence type="ECO:0000259" key="3">
    <source>
        <dbReference type="SMART" id="SM00419"/>
    </source>
</evidence>
<dbReference type="AlphaFoldDB" id="A0A516KDU5"/>
<dbReference type="Pfam" id="PF00294">
    <property type="entry name" value="PfkB"/>
    <property type="match status" value="1"/>
</dbReference>
<reference evidence="4 5" key="1">
    <citation type="submission" date="2019-07" db="EMBL/GenBank/DDBJ databases">
        <authorList>
            <person name="Li J."/>
        </authorList>
    </citation>
    <scope>NUCLEOTIDE SEQUENCE [LARGE SCALE GENOMIC DNA]</scope>
    <source>
        <strain evidence="4 5">TKL69</strain>
    </source>
</reference>
<accession>A0A516KDU5</accession>
<dbReference type="InterPro" id="IPR029056">
    <property type="entry name" value="Ribokinase-like"/>
</dbReference>
<dbReference type="InterPro" id="IPR036390">
    <property type="entry name" value="WH_DNA-bd_sf"/>
</dbReference>
<dbReference type="PANTHER" id="PTHR10584:SF166">
    <property type="entry name" value="RIBOKINASE"/>
    <property type="match status" value="1"/>
</dbReference>
<dbReference type="SUPFAM" id="SSF46785">
    <property type="entry name" value="Winged helix' DNA-binding domain"/>
    <property type="match status" value="1"/>
</dbReference>
<evidence type="ECO:0000313" key="5">
    <source>
        <dbReference type="Proteomes" id="UP000315215"/>
    </source>
</evidence>
<keyword evidence="1" id="KW-0808">Transferase</keyword>
<dbReference type="EMBL" id="CP041666">
    <property type="protein sequence ID" value="QDP39571.1"/>
    <property type="molecule type" value="Genomic_DNA"/>
</dbReference>
<dbReference type="Gene3D" id="1.10.10.10">
    <property type="entry name" value="Winged helix-like DNA-binding domain superfamily/Winged helix DNA-binding domain"/>
    <property type="match status" value="1"/>
</dbReference>
<evidence type="ECO:0000256" key="2">
    <source>
        <dbReference type="ARBA" id="ARBA00022777"/>
    </source>
</evidence>
<protein>
    <submittedName>
        <fullName evidence="4">Winged helix-turn-helix transcriptional regulator</fullName>
    </submittedName>
</protein>
<gene>
    <name evidence="4" type="ORF">FN924_04885</name>
</gene>
<dbReference type="GO" id="GO:0003677">
    <property type="term" value="F:DNA binding"/>
    <property type="evidence" value="ECO:0007669"/>
    <property type="project" value="InterPro"/>
</dbReference>
<dbReference type="PANTHER" id="PTHR10584">
    <property type="entry name" value="SUGAR KINASE"/>
    <property type="match status" value="1"/>
</dbReference>
<evidence type="ECO:0000313" key="4">
    <source>
        <dbReference type="EMBL" id="QDP39571.1"/>
    </source>
</evidence>
<proteinExistence type="predicted"/>
<dbReference type="CDD" id="cd01941">
    <property type="entry name" value="YeiC_kinase_like"/>
    <property type="match status" value="1"/>
</dbReference>
<dbReference type="Gene3D" id="3.40.1190.20">
    <property type="match status" value="1"/>
</dbReference>
<dbReference type="RefSeq" id="WP_143892321.1">
    <property type="nucleotide sequence ID" value="NZ_CP041666.1"/>
</dbReference>